<proteinExistence type="predicted"/>
<accession>X1NKK2</accession>
<dbReference type="EMBL" id="BARV01018345">
    <property type="protein sequence ID" value="GAI19219.1"/>
    <property type="molecule type" value="Genomic_DNA"/>
</dbReference>
<protein>
    <submittedName>
        <fullName evidence="1">Uncharacterized protein</fullName>
    </submittedName>
</protein>
<name>X1NKK2_9ZZZZ</name>
<evidence type="ECO:0000313" key="1">
    <source>
        <dbReference type="EMBL" id="GAI19219.1"/>
    </source>
</evidence>
<reference evidence="1" key="1">
    <citation type="journal article" date="2014" name="Front. Microbiol.">
        <title>High frequency of phylogenetically diverse reductive dehalogenase-homologous genes in deep subseafloor sedimentary metagenomes.</title>
        <authorList>
            <person name="Kawai M."/>
            <person name="Futagami T."/>
            <person name="Toyoda A."/>
            <person name="Takaki Y."/>
            <person name="Nishi S."/>
            <person name="Hori S."/>
            <person name="Arai W."/>
            <person name="Tsubouchi T."/>
            <person name="Morono Y."/>
            <person name="Uchiyama I."/>
            <person name="Ito T."/>
            <person name="Fujiyama A."/>
            <person name="Inagaki F."/>
            <person name="Takami H."/>
        </authorList>
    </citation>
    <scope>NUCLEOTIDE SEQUENCE</scope>
    <source>
        <strain evidence="1">Expedition CK06-06</strain>
    </source>
</reference>
<dbReference type="AlphaFoldDB" id="X1NKK2"/>
<organism evidence="1">
    <name type="scientific">marine sediment metagenome</name>
    <dbReference type="NCBI Taxonomy" id="412755"/>
    <lineage>
        <taxon>unclassified sequences</taxon>
        <taxon>metagenomes</taxon>
        <taxon>ecological metagenomes</taxon>
    </lineage>
</organism>
<sequence>MAELICAVKEFHKFIGPRIRNAIQYLTKRRKKELNHICEMCGKQGELEAAHVKGKSRKLVIERILSKYIIDKENKIIKIDLAKVEDEILAAHKPIGDYFKFLCAKCHLKYDFQRD</sequence>
<gene>
    <name evidence="1" type="ORF">S06H3_31048</name>
</gene>
<comment type="caution">
    <text evidence="1">The sequence shown here is derived from an EMBL/GenBank/DDBJ whole genome shotgun (WGS) entry which is preliminary data.</text>
</comment>